<reference evidence="2" key="2">
    <citation type="submission" date="2019-09" db="EMBL/GenBank/DDBJ databases">
        <authorList>
            <consortium name="NCBI Pathogen Detection Project"/>
        </authorList>
    </citation>
    <scope>NUCLEOTIDE SEQUENCE</scope>
    <source>
        <strain evidence="2">CL18-200174</strain>
    </source>
</reference>
<accession>A0A131NFE6</accession>
<proteinExistence type="predicted"/>
<reference evidence="2" key="1">
    <citation type="journal article" date="2018" name="Genome Biol.">
        <title>SKESA: strategic k-mer extension for scrupulous assemblies.</title>
        <authorList>
            <person name="Souvorov A."/>
            <person name="Agarwala R."/>
            <person name="Lipman D.J."/>
        </authorList>
    </citation>
    <scope>NUCLEOTIDE SEQUENCE</scope>
    <source>
        <strain evidence="2">CL18-200174</strain>
    </source>
</reference>
<keyword evidence="1" id="KW-0812">Transmembrane</keyword>
<keyword evidence="1" id="KW-0472">Membrane</keyword>
<name>A0A131NFE6_LEGPN</name>
<keyword evidence="1" id="KW-1133">Transmembrane helix</keyword>
<dbReference type="AlphaFoldDB" id="A0A131NFE6"/>
<evidence type="ECO:0000313" key="2">
    <source>
        <dbReference type="EMBL" id="HAU2395891.1"/>
    </source>
</evidence>
<organism evidence="2 3">
    <name type="scientific">Legionella pneumophila</name>
    <dbReference type="NCBI Taxonomy" id="446"/>
    <lineage>
        <taxon>Bacteria</taxon>
        <taxon>Pseudomonadati</taxon>
        <taxon>Pseudomonadota</taxon>
        <taxon>Gammaproteobacteria</taxon>
        <taxon>Legionellales</taxon>
        <taxon>Legionellaceae</taxon>
        <taxon>Legionella</taxon>
    </lineage>
</organism>
<dbReference type="eggNOG" id="ENOG50310AV">
    <property type="taxonomic scope" value="Bacteria"/>
</dbReference>
<feature type="transmembrane region" description="Helical" evidence="1">
    <location>
        <begin position="64"/>
        <end position="91"/>
    </location>
</feature>
<comment type="caution">
    <text evidence="2">The sequence shown here is derived from an EMBL/GenBank/DDBJ whole genome shotgun (WGS) entry which is preliminary data.</text>
</comment>
<dbReference type="EMBL" id="DACWOD010000004">
    <property type="protein sequence ID" value="HAU2395891.1"/>
    <property type="molecule type" value="Genomic_DNA"/>
</dbReference>
<protein>
    <submittedName>
        <fullName evidence="2">Uncharacterized protein</fullName>
    </submittedName>
</protein>
<evidence type="ECO:0000256" key="1">
    <source>
        <dbReference type="SAM" id="Phobius"/>
    </source>
</evidence>
<sequence length="97" mass="11613">MNHSAKNKMLISVLYCLRHLIALLVMLVGIYLIKLVTVLLYIPSDYSTLSLLSLCRVLWLSNEFFLRFILVVNFIIKPLFLYFGILFWFYYLNKKYH</sequence>
<dbReference type="Proteomes" id="UP000863577">
    <property type="component" value="Unassembled WGS sequence"/>
</dbReference>
<evidence type="ECO:0000313" key="3">
    <source>
        <dbReference type="Proteomes" id="UP000863577"/>
    </source>
</evidence>
<gene>
    <name evidence="2" type="ORF">JBK99_06030</name>
</gene>
<feature type="transmembrane region" description="Helical" evidence="1">
    <location>
        <begin position="20"/>
        <end position="44"/>
    </location>
</feature>